<organism evidence="3 4">
    <name type="scientific">Streptomyces capoamus</name>
    <dbReference type="NCBI Taxonomy" id="68183"/>
    <lineage>
        <taxon>Bacteria</taxon>
        <taxon>Bacillati</taxon>
        <taxon>Actinomycetota</taxon>
        <taxon>Actinomycetes</taxon>
        <taxon>Kitasatosporales</taxon>
        <taxon>Streptomycetaceae</taxon>
        <taxon>Streptomyces</taxon>
    </lineage>
</organism>
<feature type="region of interest" description="Disordered" evidence="1">
    <location>
        <begin position="342"/>
        <end position="430"/>
    </location>
</feature>
<reference evidence="4" key="1">
    <citation type="journal article" date="2019" name="Int. J. Syst. Evol. Microbiol.">
        <title>The Global Catalogue of Microorganisms (GCM) 10K type strain sequencing project: providing services to taxonomists for standard genome sequencing and annotation.</title>
        <authorList>
            <consortium name="The Broad Institute Genomics Platform"/>
            <consortium name="The Broad Institute Genome Sequencing Center for Infectious Disease"/>
            <person name="Wu L."/>
            <person name="Ma J."/>
        </authorList>
    </citation>
    <scope>NUCLEOTIDE SEQUENCE [LARGE SCALE GENOMIC DNA]</scope>
    <source>
        <strain evidence="4">JCM 4253</strain>
    </source>
</reference>
<gene>
    <name evidence="3" type="ORF">GCM10018980_71110</name>
</gene>
<feature type="compositionally biased region" description="Low complexity" evidence="1">
    <location>
        <begin position="420"/>
        <end position="430"/>
    </location>
</feature>
<evidence type="ECO:0000313" key="3">
    <source>
        <dbReference type="EMBL" id="GHG74308.1"/>
    </source>
</evidence>
<proteinExistence type="predicted"/>
<evidence type="ECO:0000256" key="1">
    <source>
        <dbReference type="SAM" id="MobiDB-lite"/>
    </source>
</evidence>
<feature type="compositionally biased region" description="Polar residues" evidence="1">
    <location>
        <begin position="377"/>
        <end position="387"/>
    </location>
</feature>
<evidence type="ECO:0000313" key="4">
    <source>
        <dbReference type="Proteomes" id="UP000619355"/>
    </source>
</evidence>
<comment type="caution">
    <text evidence="3">The sequence shown here is derived from an EMBL/GenBank/DDBJ whole genome shotgun (WGS) entry which is preliminary data.</text>
</comment>
<dbReference type="NCBIfam" id="TIGR03891">
    <property type="entry name" value="thiopep_ocin"/>
    <property type="match status" value="1"/>
</dbReference>
<accession>A0A919KFU4</accession>
<name>A0A919KFU4_9ACTN</name>
<feature type="compositionally biased region" description="Basic and acidic residues" evidence="1">
    <location>
        <begin position="396"/>
        <end position="408"/>
    </location>
</feature>
<keyword evidence="4" id="KW-1185">Reference proteome</keyword>
<dbReference type="EMBL" id="BNBF01000035">
    <property type="protein sequence ID" value="GHG74308.1"/>
    <property type="molecule type" value="Genomic_DNA"/>
</dbReference>
<dbReference type="InterPro" id="IPR023809">
    <property type="entry name" value="Thiopep_bacteriocin_synth_dom"/>
</dbReference>
<dbReference type="AlphaFoldDB" id="A0A919KFU4"/>
<evidence type="ECO:0000259" key="2">
    <source>
        <dbReference type="Pfam" id="PF14028"/>
    </source>
</evidence>
<protein>
    <recommendedName>
        <fullName evidence="2">Thiopeptide-type bacteriocin biosynthesis domain-containing protein</fullName>
    </recommendedName>
</protein>
<dbReference type="Pfam" id="PF14028">
    <property type="entry name" value="Lant_dehydr_C"/>
    <property type="match status" value="1"/>
</dbReference>
<dbReference type="Proteomes" id="UP000619355">
    <property type="component" value="Unassembled WGS sequence"/>
</dbReference>
<feature type="domain" description="Thiopeptide-type bacteriocin biosynthesis" evidence="2">
    <location>
        <begin position="50"/>
        <end position="297"/>
    </location>
</feature>
<feature type="compositionally biased region" description="Low complexity" evidence="1">
    <location>
        <begin position="347"/>
        <end position="363"/>
    </location>
</feature>
<sequence length="496" mass="53916">MELPIAEVARRARTSVGRLAAAVELYRAAGRAALEAQPDGWQQVYIKFVDYPTADNAFRAYLLPALSEAPVDQWWFLRKHPCWRLRVRHRPDVPQDEAITHVAEALDSAVSWGVVKDWQPSLYEPEIVAFGGPDGMAISHSLFHTDSVGVLDFFRHATEGTKKLLDAKATSFLITALFLRAAGLEWSEQGDVWGRVEARRPLPKDVPLDKVSAMAEQLQRFLLFDSAPALADGPLTPLRSWVTGLEAGGRALAAAAHEGRLGLGLRGALARHILFHWNRMGFNTRQQAIWSRAAREAALGRWPNADGWSGRCCNAWGCHSVQRGVQPLTLGHDLMYCRRGETDCADPSPTGPNTSSSSRSRTSSPPPWKSPRRRQPTRNWNSPSRTSGVRAGVVDGDVRAGPHPEQLKLPRALGGGGSGAPAAPRPATRSPGIILGGHHSVISSSVSTAPPPGAWCSRVTGPAAASRGHGRRLRSSSPAVATPCREVRTRPFPLWC</sequence>
<dbReference type="RefSeq" id="WP_229900790.1">
    <property type="nucleotide sequence ID" value="NZ_BNBF01000035.1"/>
</dbReference>